<evidence type="ECO:0000313" key="3">
    <source>
        <dbReference type="Proteomes" id="UP000216354"/>
    </source>
</evidence>
<name>A0ABX4F484_9BORD</name>
<feature type="compositionally biased region" description="Low complexity" evidence="1">
    <location>
        <begin position="231"/>
        <end position="245"/>
    </location>
</feature>
<reference evidence="2 3" key="1">
    <citation type="submission" date="2017-05" db="EMBL/GenBank/DDBJ databases">
        <title>Complete and WGS of Bordetella genogroups.</title>
        <authorList>
            <person name="Spilker T."/>
            <person name="Lipuma J."/>
        </authorList>
    </citation>
    <scope>NUCLEOTIDE SEQUENCE [LARGE SCALE GENOMIC DNA]</scope>
    <source>
        <strain evidence="2 3">AU9795</strain>
    </source>
</reference>
<feature type="region of interest" description="Disordered" evidence="1">
    <location>
        <begin position="215"/>
        <end position="276"/>
    </location>
</feature>
<protein>
    <recommendedName>
        <fullName evidence="4">Transposase and inactivated derivatives</fullName>
    </recommendedName>
</protein>
<evidence type="ECO:0008006" key="4">
    <source>
        <dbReference type="Google" id="ProtNLM"/>
    </source>
</evidence>
<sequence length="276" mass="29500">MARLPRLYAPGLPQLVQANFVQSLAAPSQPAPGDILNQLAGWLGESAQRHKVAVHGWVLANDRILLLATPADEEGLPRLMQTLGRNLAARLRGGRVFAGRYRSALLEPGVWVLPSLVWLETYPVRSGASVDPDSWPWSSAASHTGNTSVPPVQWQSDHADYWACGNTPFDRQANYRKRLQDGLSRDQSQRIEQAVSGQWALGGPDFIASLAHTASRRVAPGQRGRPRKKPASPADTAPEHAAAADPARDLDRPGAEPPVAPTDGGAGPHGSGGASR</sequence>
<comment type="caution">
    <text evidence="2">The sequence shown here is derived from an EMBL/GenBank/DDBJ whole genome shotgun (WGS) entry which is preliminary data.</text>
</comment>
<organism evidence="2 3">
    <name type="scientific">Bordetella genomosp. 1</name>
    <dbReference type="NCBI Taxonomy" id="1395607"/>
    <lineage>
        <taxon>Bacteria</taxon>
        <taxon>Pseudomonadati</taxon>
        <taxon>Pseudomonadota</taxon>
        <taxon>Betaproteobacteria</taxon>
        <taxon>Burkholderiales</taxon>
        <taxon>Alcaligenaceae</taxon>
        <taxon>Bordetella</taxon>
    </lineage>
</organism>
<proteinExistence type="predicted"/>
<dbReference type="Proteomes" id="UP000216354">
    <property type="component" value="Unassembled WGS sequence"/>
</dbReference>
<dbReference type="EMBL" id="NEVR01000001">
    <property type="protein sequence ID" value="OZI68570.1"/>
    <property type="molecule type" value="Genomic_DNA"/>
</dbReference>
<dbReference type="Gene3D" id="3.30.70.1290">
    <property type="entry name" value="Transposase IS200-like"/>
    <property type="match status" value="1"/>
</dbReference>
<evidence type="ECO:0000256" key="1">
    <source>
        <dbReference type="SAM" id="MobiDB-lite"/>
    </source>
</evidence>
<feature type="compositionally biased region" description="Gly residues" evidence="1">
    <location>
        <begin position="264"/>
        <end position="276"/>
    </location>
</feature>
<dbReference type="InterPro" id="IPR036515">
    <property type="entry name" value="Transposase_17_sf"/>
</dbReference>
<keyword evidence="3" id="KW-1185">Reference proteome</keyword>
<accession>A0ABX4F484</accession>
<gene>
    <name evidence="2" type="ORF">CAL27_03655</name>
</gene>
<evidence type="ECO:0000313" key="2">
    <source>
        <dbReference type="EMBL" id="OZI68570.1"/>
    </source>
</evidence>
<dbReference type="RefSeq" id="WP_255032062.1">
    <property type="nucleotide sequence ID" value="NZ_NEVL01000001.1"/>
</dbReference>
<dbReference type="SUPFAM" id="SSF143422">
    <property type="entry name" value="Transposase IS200-like"/>
    <property type="match status" value="1"/>
</dbReference>